<dbReference type="HOGENOM" id="CLU_3106843_0_0_1"/>
<gene>
    <name evidence="1" type="ORF">LEMA_uP112730.1</name>
</gene>
<dbReference type="Proteomes" id="UP000002668">
    <property type="component" value="Genome"/>
</dbReference>
<accession>E4ZYA9</accession>
<sequence>MARYSMKSANKGCCIVCSDRENSREWRAARTRFAVAETSIAAGYVLDDDHN</sequence>
<dbReference type="InParanoid" id="E4ZYA9"/>
<dbReference type="VEuPathDB" id="FungiDB:LEMA_uP112730.1"/>
<evidence type="ECO:0000313" key="1">
    <source>
        <dbReference type="EMBL" id="CBX96354.1"/>
    </source>
</evidence>
<protein>
    <submittedName>
        <fullName evidence="1">Predicted protein</fullName>
    </submittedName>
</protein>
<proteinExistence type="predicted"/>
<reference evidence="2" key="1">
    <citation type="journal article" date="2011" name="Nat. Commun.">
        <title>Effector diversification within compartments of the Leptosphaeria maculans genome affected by Repeat-Induced Point mutations.</title>
        <authorList>
            <person name="Rouxel T."/>
            <person name="Grandaubert J."/>
            <person name="Hane J.K."/>
            <person name="Hoede C."/>
            <person name="van de Wouw A.P."/>
            <person name="Couloux A."/>
            <person name="Dominguez V."/>
            <person name="Anthouard V."/>
            <person name="Bally P."/>
            <person name="Bourras S."/>
            <person name="Cozijnsen A.J."/>
            <person name="Ciuffetti L.M."/>
            <person name="Degrave A."/>
            <person name="Dilmaghani A."/>
            <person name="Duret L."/>
            <person name="Fudal I."/>
            <person name="Goodwin S.B."/>
            <person name="Gout L."/>
            <person name="Glaser N."/>
            <person name="Linglin J."/>
            <person name="Kema G.H.J."/>
            <person name="Lapalu N."/>
            <person name="Lawrence C.B."/>
            <person name="May K."/>
            <person name="Meyer M."/>
            <person name="Ollivier B."/>
            <person name="Poulain J."/>
            <person name="Schoch C.L."/>
            <person name="Simon A."/>
            <person name="Spatafora J.W."/>
            <person name="Stachowiak A."/>
            <person name="Turgeon B.G."/>
            <person name="Tyler B.M."/>
            <person name="Vincent D."/>
            <person name="Weissenbach J."/>
            <person name="Amselem J."/>
            <person name="Quesneville H."/>
            <person name="Oliver R.P."/>
            <person name="Wincker P."/>
            <person name="Balesdent M.-H."/>
            <person name="Howlett B.J."/>
        </authorList>
    </citation>
    <scope>NUCLEOTIDE SEQUENCE [LARGE SCALE GENOMIC DNA]</scope>
    <source>
        <strain evidence="2">JN3 / isolate v23.1.3 / race Av1-4-5-6-7-8</strain>
    </source>
</reference>
<name>E4ZYA9_LEPMJ</name>
<dbReference type="EMBL" id="FP929128">
    <property type="protein sequence ID" value="CBX96354.1"/>
    <property type="molecule type" value="Genomic_DNA"/>
</dbReference>
<evidence type="ECO:0000313" key="2">
    <source>
        <dbReference type="Proteomes" id="UP000002668"/>
    </source>
</evidence>
<keyword evidence="2" id="KW-1185">Reference proteome</keyword>
<organism evidence="2">
    <name type="scientific">Leptosphaeria maculans (strain JN3 / isolate v23.1.3 / race Av1-4-5-6-7-8)</name>
    <name type="common">Blackleg fungus</name>
    <name type="synonym">Phoma lingam</name>
    <dbReference type="NCBI Taxonomy" id="985895"/>
    <lineage>
        <taxon>Eukaryota</taxon>
        <taxon>Fungi</taxon>
        <taxon>Dikarya</taxon>
        <taxon>Ascomycota</taxon>
        <taxon>Pezizomycotina</taxon>
        <taxon>Dothideomycetes</taxon>
        <taxon>Pleosporomycetidae</taxon>
        <taxon>Pleosporales</taxon>
        <taxon>Pleosporineae</taxon>
        <taxon>Leptosphaeriaceae</taxon>
        <taxon>Plenodomus</taxon>
        <taxon>Plenodomus lingam/Leptosphaeria maculans species complex</taxon>
    </lineage>
</organism>
<dbReference type="AlphaFoldDB" id="E4ZYA9"/>